<evidence type="ECO:0000313" key="3">
    <source>
        <dbReference type="Proteomes" id="UP000649753"/>
    </source>
</evidence>
<keyword evidence="3" id="KW-1185">Reference proteome</keyword>
<dbReference type="InterPro" id="IPR011944">
    <property type="entry name" value="Steroid_delta5-4_isomerase"/>
</dbReference>
<accession>A0A927MDG9</accession>
<protein>
    <submittedName>
        <fullName evidence="2">Uncharacterized protein (TIGR02246 family)</fullName>
    </submittedName>
</protein>
<dbReference type="SUPFAM" id="SSF54427">
    <property type="entry name" value="NTF2-like"/>
    <property type="match status" value="1"/>
</dbReference>
<dbReference type="Proteomes" id="UP000649753">
    <property type="component" value="Unassembled WGS sequence"/>
</dbReference>
<name>A0A927MDG9_9ACTN</name>
<dbReference type="Pfam" id="PF14534">
    <property type="entry name" value="DUF4440"/>
    <property type="match status" value="1"/>
</dbReference>
<evidence type="ECO:0000313" key="2">
    <source>
        <dbReference type="EMBL" id="MBE1489728.1"/>
    </source>
</evidence>
<dbReference type="NCBIfam" id="TIGR02246">
    <property type="entry name" value="SgcJ/EcaC family oxidoreductase"/>
    <property type="match status" value="1"/>
</dbReference>
<proteinExistence type="predicted"/>
<dbReference type="RefSeq" id="WP_192769143.1">
    <property type="nucleotide sequence ID" value="NZ_JADBEB010000001.1"/>
</dbReference>
<evidence type="ECO:0000259" key="1">
    <source>
        <dbReference type="Pfam" id="PF14534"/>
    </source>
</evidence>
<feature type="domain" description="DUF4440" evidence="1">
    <location>
        <begin position="17"/>
        <end position="123"/>
    </location>
</feature>
<organism evidence="2 3">
    <name type="scientific">Plantactinospora soyae</name>
    <dbReference type="NCBI Taxonomy" id="1544732"/>
    <lineage>
        <taxon>Bacteria</taxon>
        <taxon>Bacillati</taxon>
        <taxon>Actinomycetota</taxon>
        <taxon>Actinomycetes</taxon>
        <taxon>Micromonosporales</taxon>
        <taxon>Micromonosporaceae</taxon>
        <taxon>Plantactinospora</taxon>
    </lineage>
</organism>
<comment type="caution">
    <text evidence="2">The sequence shown here is derived from an EMBL/GenBank/DDBJ whole genome shotgun (WGS) entry which is preliminary data.</text>
</comment>
<reference evidence="2" key="1">
    <citation type="submission" date="2020-10" db="EMBL/GenBank/DDBJ databases">
        <title>Sequencing the genomes of 1000 actinobacteria strains.</title>
        <authorList>
            <person name="Klenk H.-P."/>
        </authorList>
    </citation>
    <scope>NUCLEOTIDE SEQUENCE</scope>
    <source>
        <strain evidence="2">DSM 46832</strain>
    </source>
</reference>
<dbReference type="AlphaFoldDB" id="A0A927MDG9"/>
<gene>
    <name evidence="2" type="ORF">H4W31_005366</name>
</gene>
<dbReference type="Gene3D" id="3.10.450.50">
    <property type="match status" value="1"/>
</dbReference>
<sequence length="133" mass="14119">MTAPTAATIGVSSLAPKLVSSWAANDADAFGELFTENGSMILPGVFCKGRAEIVAFMREAFTKQYRGTQVTGMPLSMEFFGDSLAVMITSGGVMQAGENKVAPKAQIRASWIAVPDVGGVWRLASYQNSPFYA</sequence>
<dbReference type="InterPro" id="IPR027843">
    <property type="entry name" value="DUF4440"/>
</dbReference>
<dbReference type="EMBL" id="JADBEB010000001">
    <property type="protein sequence ID" value="MBE1489728.1"/>
    <property type="molecule type" value="Genomic_DNA"/>
</dbReference>
<dbReference type="InterPro" id="IPR032710">
    <property type="entry name" value="NTF2-like_dom_sf"/>
</dbReference>